<reference evidence="2" key="1">
    <citation type="submission" date="2018-05" db="EMBL/GenBank/DDBJ databases">
        <authorList>
            <person name="Lanie J.A."/>
            <person name="Ng W.-L."/>
            <person name="Kazmierczak K.M."/>
            <person name="Andrzejewski T.M."/>
            <person name="Davidsen T.M."/>
            <person name="Wayne K.J."/>
            <person name="Tettelin H."/>
            <person name="Glass J.I."/>
            <person name="Rusch D."/>
            <person name="Podicherti R."/>
            <person name="Tsui H.-C.T."/>
            <person name="Winkler M.E."/>
        </authorList>
    </citation>
    <scope>NUCLEOTIDE SEQUENCE</scope>
</reference>
<dbReference type="AlphaFoldDB" id="A0A382T384"/>
<name>A0A382T384_9ZZZZ</name>
<dbReference type="SMART" id="SM00332">
    <property type="entry name" value="PP2Cc"/>
    <property type="match status" value="1"/>
</dbReference>
<dbReference type="SMART" id="SM00331">
    <property type="entry name" value="PP2C_SIG"/>
    <property type="match status" value="1"/>
</dbReference>
<protein>
    <recommendedName>
        <fullName evidence="1">PPM-type phosphatase domain-containing protein</fullName>
    </recommendedName>
</protein>
<dbReference type="EMBL" id="UINC01133537">
    <property type="protein sequence ID" value="SVD16526.1"/>
    <property type="molecule type" value="Genomic_DNA"/>
</dbReference>
<dbReference type="Gene3D" id="3.60.40.10">
    <property type="entry name" value="PPM-type phosphatase domain"/>
    <property type="match status" value="1"/>
</dbReference>
<dbReference type="PANTHER" id="PTHR13832:SF860">
    <property type="entry name" value="PROTEIN PHOSPHATASE PHPP"/>
    <property type="match status" value="1"/>
</dbReference>
<evidence type="ECO:0000259" key="1">
    <source>
        <dbReference type="PROSITE" id="PS51746"/>
    </source>
</evidence>
<dbReference type="InterPro" id="IPR015655">
    <property type="entry name" value="PP2C"/>
</dbReference>
<sequence length="245" mass="26187">SILAAVLSFGVNSESSKFCLLAVADGMGGHAKGEEASKIALNAIARTVIPELFNDTPFTELLEKGIQNANQNILDYTAKYPESSGMGTTSVCAVVKGNEVHLANVGDSRAYVISDDEIRRVTKDHSFVQSLVDQGEITEAESREHPQKNVITKAVGIGTSIEADTMRLTLDSDESLLLCCDGVIAHLPDDDIHKIIRDSPDPQTACKEIVDMANERGGSDNISLIILSSEGSDIKEPDATSEIIS</sequence>
<feature type="domain" description="PPM-type phosphatase" evidence="1">
    <location>
        <begin position="1"/>
        <end position="229"/>
    </location>
</feature>
<dbReference type="CDD" id="cd00143">
    <property type="entry name" value="PP2Cc"/>
    <property type="match status" value="1"/>
</dbReference>
<accession>A0A382T384</accession>
<dbReference type="SUPFAM" id="SSF81606">
    <property type="entry name" value="PP2C-like"/>
    <property type="match status" value="1"/>
</dbReference>
<dbReference type="InterPro" id="IPR001932">
    <property type="entry name" value="PPM-type_phosphatase-like_dom"/>
</dbReference>
<proteinExistence type="predicted"/>
<dbReference type="InterPro" id="IPR036457">
    <property type="entry name" value="PPM-type-like_dom_sf"/>
</dbReference>
<dbReference type="PROSITE" id="PS51746">
    <property type="entry name" value="PPM_2"/>
    <property type="match status" value="1"/>
</dbReference>
<organism evidence="2">
    <name type="scientific">marine metagenome</name>
    <dbReference type="NCBI Taxonomy" id="408172"/>
    <lineage>
        <taxon>unclassified sequences</taxon>
        <taxon>metagenomes</taxon>
        <taxon>ecological metagenomes</taxon>
    </lineage>
</organism>
<dbReference type="NCBIfam" id="NF033484">
    <property type="entry name" value="Stp1_PP2C_phos"/>
    <property type="match status" value="1"/>
</dbReference>
<dbReference type="Pfam" id="PF13672">
    <property type="entry name" value="PP2C_2"/>
    <property type="match status" value="1"/>
</dbReference>
<gene>
    <name evidence="2" type="ORF">METZ01_LOCUS369380</name>
</gene>
<evidence type="ECO:0000313" key="2">
    <source>
        <dbReference type="EMBL" id="SVD16526.1"/>
    </source>
</evidence>
<dbReference type="PANTHER" id="PTHR13832">
    <property type="entry name" value="PROTEIN PHOSPHATASE 2C"/>
    <property type="match status" value="1"/>
</dbReference>
<feature type="non-terminal residue" evidence="2">
    <location>
        <position position="1"/>
    </location>
</feature>
<dbReference type="GO" id="GO:0004722">
    <property type="term" value="F:protein serine/threonine phosphatase activity"/>
    <property type="evidence" value="ECO:0007669"/>
    <property type="project" value="InterPro"/>
</dbReference>